<dbReference type="Proteomes" id="UP000276133">
    <property type="component" value="Unassembled WGS sequence"/>
</dbReference>
<accession>A0A3M7QUD0</accession>
<feature type="domain" description="Large ribosomal subunit protein uL15/eL18" evidence="5">
    <location>
        <begin position="2"/>
        <end position="187"/>
    </location>
</feature>
<dbReference type="Pfam" id="PF17135">
    <property type="entry name" value="Ribosomal_L18"/>
    <property type="match status" value="1"/>
</dbReference>
<dbReference type="FunFam" id="3.100.10.10:FF:000001">
    <property type="entry name" value="60S ribosomal protein L18"/>
    <property type="match status" value="1"/>
</dbReference>
<dbReference type="STRING" id="10195.A0A3M7QUD0"/>
<comment type="caution">
    <text evidence="6">The sequence shown here is derived from an EMBL/GenBank/DDBJ whole genome shotgun (WGS) entry which is preliminary data.</text>
</comment>
<protein>
    <submittedName>
        <fullName evidence="6">60S ribosomal L18</fullName>
    </submittedName>
</protein>
<evidence type="ECO:0000256" key="3">
    <source>
        <dbReference type="ARBA" id="ARBA00023274"/>
    </source>
</evidence>
<feature type="compositionally biased region" description="Basic residues" evidence="4">
    <location>
        <begin position="178"/>
        <end position="188"/>
    </location>
</feature>
<keyword evidence="3" id="KW-0687">Ribonucleoprotein</keyword>
<reference evidence="6 7" key="1">
    <citation type="journal article" date="2018" name="Sci. Rep.">
        <title>Genomic signatures of local adaptation to the degree of environmental predictability in rotifers.</title>
        <authorList>
            <person name="Franch-Gras L."/>
            <person name="Hahn C."/>
            <person name="Garcia-Roger E.M."/>
            <person name="Carmona M.J."/>
            <person name="Serra M."/>
            <person name="Gomez A."/>
        </authorList>
    </citation>
    <scope>NUCLEOTIDE SEQUENCE [LARGE SCALE GENOMIC DNA]</scope>
    <source>
        <strain evidence="6">HYR1</strain>
    </source>
</reference>
<dbReference type="InterPro" id="IPR036227">
    <property type="entry name" value="Ribosomal_uL15/eL18_sf"/>
</dbReference>
<evidence type="ECO:0000256" key="4">
    <source>
        <dbReference type="SAM" id="MobiDB-lite"/>
    </source>
</evidence>
<proteinExistence type="inferred from homology"/>
<dbReference type="InterPro" id="IPR000039">
    <property type="entry name" value="Ribosomal_eL18"/>
</dbReference>
<evidence type="ECO:0000256" key="2">
    <source>
        <dbReference type="ARBA" id="ARBA00022980"/>
    </source>
</evidence>
<keyword evidence="7" id="KW-1185">Reference proteome</keyword>
<keyword evidence="2" id="KW-0689">Ribosomal protein</keyword>
<dbReference type="PANTHER" id="PTHR10934:SF2">
    <property type="entry name" value="LARGE RIBOSOMAL SUBUNIT PROTEIN EL18"/>
    <property type="match status" value="1"/>
</dbReference>
<evidence type="ECO:0000259" key="5">
    <source>
        <dbReference type="Pfam" id="PF17135"/>
    </source>
</evidence>
<dbReference type="GO" id="GO:0022625">
    <property type="term" value="C:cytosolic large ribosomal subunit"/>
    <property type="evidence" value="ECO:0007669"/>
    <property type="project" value="TreeGrafter"/>
</dbReference>
<dbReference type="GO" id="GO:0003735">
    <property type="term" value="F:structural constituent of ribosome"/>
    <property type="evidence" value="ECO:0007669"/>
    <property type="project" value="InterPro"/>
</dbReference>
<dbReference type="EMBL" id="REGN01005072">
    <property type="protein sequence ID" value="RNA14966.1"/>
    <property type="molecule type" value="Genomic_DNA"/>
</dbReference>
<dbReference type="SUPFAM" id="SSF52080">
    <property type="entry name" value="Ribosomal proteins L15p and L18e"/>
    <property type="match status" value="1"/>
</dbReference>
<evidence type="ECO:0000256" key="1">
    <source>
        <dbReference type="ARBA" id="ARBA00006815"/>
    </source>
</evidence>
<dbReference type="GO" id="GO:0003723">
    <property type="term" value="F:RNA binding"/>
    <property type="evidence" value="ECO:0007669"/>
    <property type="project" value="TreeGrafter"/>
</dbReference>
<name>A0A3M7QUD0_BRAPC</name>
<dbReference type="OrthoDB" id="6353017at2759"/>
<sequence>MGIDINHKNDRKVRRLAPRSKDVYLLLLVKLYRFLARRSGSKFNKIILRRLFMSKTNRPPVSMARLVRKMSQKDRQGKTAVVVGTITNDVRLFEVPKLSVVALHVTEQARARILKAGGEILTFDQLALRSPKGENCVLLSGPRSQREAVRHFGPAPGTRHSSTKPYIKSKGRKFEKARGRRASRGFRN</sequence>
<evidence type="ECO:0000313" key="7">
    <source>
        <dbReference type="Proteomes" id="UP000276133"/>
    </source>
</evidence>
<gene>
    <name evidence="6" type="ORF">BpHYR1_005698</name>
</gene>
<comment type="similarity">
    <text evidence="1">Belongs to the eukaryotic ribosomal protein eL18 family.</text>
</comment>
<dbReference type="PANTHER" id="PTHR10934">
    <property type="entry name" value="60S RIBOSOMAL PROTEIN L18"/>
    <property type="match status" value="1"/>
</dbReference>
<dbReference type="InterPro" id="IPR021131">
    <property type="entry name" value="Ribosomal_uL15/eL18"/>
</dbReference>
<dbReference type="PROSITE" id="PS01106">
    <property type="entry name" value="RIBOSOMAL_L18E"/>
    <property type="match status" value="1"/>
</dbReference>
<dbReference type="Gene3D" id="3.100.10.10">
    <property type="match status" value="1"/>
</dbReference>
<dbReference type="InterPro" id="IPR021132">
    <property type="entry name" value="Ribosomal_eL18/eL18-A/B/_CS"/>
</dbReference>
<feature type="region of interest" description="Disordered" evidence="4">
    <location>
        <begin position="151"/>
        <end position="188"/>
    </location>
</feature>
<dbReference type="GO" id="GO:0006412">
    <property type="term" value="P:translation"/>
    <property type="evidence" value="ECO:0007669"/>
    <property type="project" value="InterPro"/>
</dbReference>
<dbReference type="AlphaFoldDB" id="A0A3M7QUD0"/>
<evidence type="ECO:0000313" key="6">
    <source>
        <dbReference type="EMBL" id="RNA14966.1"/>
    </source>
</evidence>
<organism evidence="6 7">
    <name type="scientific">Brachionus plicatilis</name>
    <name type="common">Marine rotifer</name>
    <name type="synonym">Brachionus muelleri</name>
    <dbReference type="NCBI Taxonomy" id="10195"/>
    <lineage>
        <taxon>Eukaryota</taxon>
        <taxon>Metazoa</taxon>
        <taxon>Spiralia</taxon>
        <taxon>Gnathifera</taxon>
        <taxon>Rotifera</taxon>
        <taxon>Eurotatoria</taxon>
        <taxon>Monogononta</taxon>
        <taxon>Pseudotrocha</taxon>
        <taxon>Ploima</taxon>
        <taxon>Brachionidae</taxon>
        <taxon>Brachionus</taxon>
    </lineage>
</organism>